<dbReference type="Pfam" id="PF13715">
    <property type="entry name" value="CarbopepD_reg_2"/>
    <property type="match status" value="1"/>
</dbReference>
<dbReference type="InterPro" id="IPR043741">
    <property type="entry name" value="DUF5686"/>
</dbReference>
<dbReference type="Gene3D" id="2.60.40.1120">
    <property type="entry name" value="Carboxypeptidase-like, regulatory domain"/>
    <property type="match status" value="1"/>
</dbReference>
<evidence type="ECO:0000313" key="1">
    <source>
        <dbReference type="EMBL" id="SMO97760.1"/>
    </source>
</evidence>
<name>A0A521FQE4_9SPHI</name>
<sequence>MFLNKKTYRPGVILMNDIKKKSFYILILSNFLFLINATAQNTIVSGVITDSKDKSPLPYVTVLFKGSQLVTKTDANGKYTLSSPAVYSQIQVNYVGYKTQVLSIKPNTTQTVNIKLMEESQSLTEVRISSGKKARYRNKDNPAVELIHKVIEHKPMNRMESDKTVEFQQYDWMQFSLSNLSEKFKNKKIFRKYQFLFDEQDSNEVGGKNILPVYLRERLLQNYYRKNPEKNKVITLADKHVNFDDGLVDNNAIGTYFERMYADVDIYKNNIVFTNSQFLSPIADGAPAFYKFFITDTIKTHQPNLIELSFIPRNENGLLFEGRIYITMDGKYAVQDAFLKTGKGVNINFIRAMEVKLNFDKDTADKYHLSKSHLLVDFGLGKEGGRGFKGERTVVIKNYKTNVEHPDSLYSGESIVMAPDAEKRSDQYWAENRLDTLAKEKLKIYSNIDTLGKMKSFKRLMDVASVLFIGYKKFGPVEVGPFYGFYGFNNLEGFRLRLGGRTTTDFSTRWYLAAYGAYGFKDEKFKYYGSVAYSLNNKSIYKFPQSFIRASYQRDVDVPGDESKTVVPEDNIVSSFRRGVNNQFIYSQFYRAEYMQEYASHFSFNIGFKRWTQTPAGTLVYESYDANNQLIRTDHITSAEFNLELRYAPHERFYQGKTYRERTIEKYPVFDLNFSSGMKGAFGGQYEYQSLIGTIDKRFYLSQFGRSDVRLEGGYIFGKVPFPLLDIHHANQSYSYQVYAYNLMNFQEFVSDHYVSLNVDHNFNGLIFNRVPLLRKLKLREYVTFKGLMGGIRDENNPNLHSNLLQFPTTVDGVARTYALGNKPYIEGSVGVGNIFKVLRFDIVKRFNYLDNPGVSEYGLRAKVQFEF</sequence>
<dbReference type="Proteomes" id="UP000320300">
    <property type="component" value="Unassembled WGS sequence"/>
</dbReference>
<reference evidence="1 2" key="1">
    <citation type="submission" date="2017-05" db="EMBL/GenBank/DDBJ databases">
        <authorList>
            <person name="Varghese N."/>
            <person name="Submissions S."/>
        </authorList>
    </citation>
    <scope>NUCLEOTIDE SEQUENCE [LARGE SCALE GENOMIC DNA]</scope>
    <source>
        <strain evidence="1 2">DSM 19036</strain>
    </source>
</reference>
<dbReference type="InterPro" id="IPR008969">
    <property type="entry name" value="CarboxyPept-like_regulatory"/>
</dbReference>
<organism evidence="1 2">
    <name type="scientific">Pedobacter westerhofensis</name>
    <dbReference type="NCBI Taxonomy" id="425512"/>
    <lineage>
        <taxon>Bacteria</taxon>
        <taxon>Pseudomonadati</taxon>
        <taxon>Bacteroidota</taxon>
        <taxon>Sphingobacteriia</taxon>
        <taxon>Sphingobacteriales</taxon>
        <taxon>Sphingobacteriaceae</taxon>
        <taxon>Pedobacter</taxon>
    </lineage>
</organism>
<dbReference type="Pfam" id="PF18939">
    <property type="entry name" value="DUF5686"/>
    <property type="match status" value="1"/>
</dbReference>
<dbReference type="EMBL" id="FXTN01000014">
    <property type="protein sequence ID" value="SMO97760.1"/>
    <property type="molecule type" value="Genomic_DNA"/>
</dbReference>
<dbReference type="SUPFAM" id="SSF49464">
    <property type="entry name" value="Carboxypeptidase regulatory domain-like"/>
    <property type="match status" value="1"/>
</dbReference>
<protein>
    <submittedName>
        <fullName evidence="1">CarboxypepD_reg-like domain-containing protein</fullName>
    </submittedName>
</protein>
<accession>A0A521FQE4</accession>
<gene>
    <name evidence="1" type="ORF">SAMN06265348_114167</name>
</gene>
<evidence type="ECO:0000313" key="2">
    <source>
        <dbReference type="Proteomes" id="UP000320300"/>
    </source>
</evidence>
<dbReference type="AlphaFoldDB" id="A0A521FQE4"/>
<keyword evidence="2" id="KW-1185">Reference proteome</keyword>
<proteinExistence type="predicted"/>